<sequence>MINIYDKIIMNIEEIKEWLPHRSPLLLIDSVNQLSIGETIVTSKLLTPAEPVFEGHFPKNPIYPGVYYIEAIAQSGALLSSLSLFKKETKKTELGVLTSIEEARFRRPGLPGEKVYYEVSIEKMRGSFVWFKGTASINNEVAAQCKLSISITSKR</sequence>
<dbReference type="EC" id="4.2.1.59" evidence="2"/>
<comment type="caution">
    <text evidence="9">The sequence shown here is derived from an EMBL/GenBank/DDBJ whole genome shotgun (WGS) entry which is preliminary data.</text>
</comment>
<protein>
    <recommendedName>
        <fullName evidence="2">3-hydroxyacyl-[acyl-carrier-protein] dehydratase</fullName>
        <ecNumber evidence="2">4.2.1.59</ecNumber>
    </recommendedName>
</protein>
<dbReference type="GO" id="GO:0005737">
    <property type="term" value="C:cytoplasm"/>
    <property type="evidence" value="ECO:0007669"/>
    <property type="project" value="UniProtKB-SubCell"/>
</dbReference>
<dbReference type="RefSeq" id="WP_338636029.1">
    <property type="nucleotide sequence ID" value="NZ_CP146516.1"/>
</dbReference>
<dbReference type="InterPro" id="IPR029069">
    <property type="entry name" value="HotDog_dom_sf"/>
</dbReference>
<dbReference type="Gene3D" id="3.10.129.10">
    <property type="entry name" value="Hotdog Thioesterase"/>
    <property type="match status" value="1"/>
</dbReference>
<dbReference type="InterPro" id="IPR013114">
    <property type="entry name" value="FabA_FabZ"/>
</dbReference>
<keyword evidence="6" id="KW-0443">Lipid metabolism</keyword>
<dbReference type="Proteomes" id="UP000253934">
    <property type="component" value="Unassembled WGS sequence"/>
</dbReference>
<dbReference type="AlphaFoldDB" id="A0A369KVS9"/>
<comment type="function">
    <text evidence="8">Involved in unsaturated fatty acids biosynthesis. Catalyzes the dehydration of short chain beta-hydroxyacyl-ACPs and long chain saturated and unsaturated beta-hydroxyacyl-ACPs.</text>
</comment>
<keyword evidence="4" id="KW-0444">Lipid biosynthesis</keyword>
<dbReference type="GO" id="GO:0019171">
    <property type="term" value="F:(3R)-hydroxyacyl-[acyl-carrier-protein] dehydratase activity"/>
    <property type="evidence" value="ECO:0007669"/>
    <property type="project" value="UniProtKB-EC"/>
</dbReference>
<evidence type="ECO:0000256" key="4">
    <source>
        <dbReference type="ARBA" id="ARBA00022516"/>
    </source>
</evidence>
<evidence type="ECO:0000256" key="2">
    <source>
        <dbReference type="ARBA" id="ARBA00013167"/>
    </source>
</evidence>
<evidence type="ECO:0000256" key="1">
    <source>
        <dbReference type="ARBA" id="ARBA00004496"/>
    </source>
</evidence>
<keyword evidence="5" id="KW-0441">Lipid A biosynthesis</keyword>
<gene>
    <name evidence="9" type="primary">fabZ</name>
    <name evidence="9" type="ORF">DCC88_11100</name>
</gene>
<dbReference type="GO" id="GO:0009245">
    <property type="term" value="P:lipid A biosynthetic process"/>
    <property type="evidence" value="ECO:0007669"/>
    <property type="project" value="UniProtKB-KW"/>
</dbReference>
<evidence type="ECO:0000313" key="10">
    <source>
        <dbReference type="Proteomes" id="UP000253934"/>
    </source>
</evidence>
<evidence type="ECO:0000313" key="9">
    <source>
        <dbReference type="EMBL" id="RDB35266.1"/>
    </source>
</evidence>
<dbReference type="Pfam" id="PF07977">
    <property type="entry name" value="FabA"/>
    <property type="match status" value="1"/>
</dbReference>
<dbReference type="FunFam" id="3.10.129.10:FF:000001">
    <property type="entry name" value="3-hydroxyacyl-[acyl-carrier-protein] dehydratase FabZ"/>
    <property type="match status" value="1"/>
</dbReference>
<accession>A0A369KVS9</accession>
<keyword evidence="10" id="KW-1185">Reference proteome</keyword>
<dbReference type="CDD" id="cd01288">
    <property type="entry name" value="FabZ"/>
    <property type="match status" value="1"/>
</dbReference>
<evidence type="ECO:0000256" key="8">
    <source>
        <dbReference type="ARBA" id="ARBA00025049"/>
    </source>
</evidence>
<reference evidence="9" key="1">
    <citation type="submission" date="2018-04" db="EMBL/GenBank/DDBJ databases">
        <title>Draft genome sequence of the Candidatus Spirobacillus cienkowskii, a pathogen of freshwater Daphnia species, reconstructed from hemolymph metagenomic reads.</title>
        <authorList>
            <person name="Bresciani L."/>
            <person name="Lemos L.N."/>
            <person name="Wale N."/>
            <person name="Lin J.Y."/>
            <person name="Fernandes G.R."/>
            <person name="Duffy M.A."/>
            <person name="Rodrigues J.M."/>
        </authorList>
    </citation>
    <scope>NUCLEOTIDE SEQUENCE [LARGE SCALE GENOMIC DNA]</scope>
    <source>
        <strain evidence="9">Binning01</strain>
    </source>
</reference>
<dbReference type="PANTHER" id="PTHR30272:SF1">
    <property type="entry name" value="3-HYDROXYACYL-[ACYL-CARRIER-PROTEIN] DEHYDRATASE"/>
    <property type="match status" value="1"/>
</dbReference>
<keyword evidence="3" id="KW-0963">Cytoplasm</keyword>
<name>A0A369KVS9_9BACT</name>
<organism evidence="9 10">
    <name type="scientific">Spirobacillus cienkowskii</name>
    <dbReference type="NCBI Taxonomy" id="495820"/>
    <lineage>
        <taxon>Bacteria</taxon>
        <taxon>Pseudomonadati</taxon>
        <taxon>Bdellovibrionota</taxon>
        <taxon>Oligoflexia</taxon>
        <taxon>Silvanigrellales</taxon>
        <taxon>Spirobacillus</taxon>
    </lineage>
</organism>
<evidence type="ECO:0000256" key="7">
    <source>
        <dbReference type="ARBA" id="ARBA00023239"/>
    </source>
</evidence>
<evidence type="ECO:0000256" key="5">
    <source>
        <dbReference type="ARBA" id="ARBA00022556"/>
    </source>
</evidence>
<evidence type="ECO:0000256" key="6">
    <source>
        <dbReference type="ARBA" id="ARBA00023098"/>
    </source>
</evidence>
<keyword evidence="7 9" id="KW-0456">Lyase</keyword>
<dbReference type="SUPFAM" id="SSF54637">
    <property type="entry name" value="Thioesterase/thiol ester dehydrase-isomerase"/>
    <property type="match status" value="1"/>
</dbReference>
<dbReference type="PANTHER" id="PTHR30272">
    <property type="entry name" value="3-HYDROXYACYL-[ACYL-CARRIER-PROTEIN] DEHYDRATASE"/>
    <property type="match status" value="1"/>
</dbReference>
<evidence type="ECO:0000256" key="3">
    <source>
        <dbReference type="ARBA" id="ARBA00022490"/>
    </source>
</evidence>
<dbReference type="GO" id="GO:0016020">
    <property type="term" value="C:membrane"/>
    <property type="evidence" value="ECO:0007669"/>
    <property type="project" value="GOC"/>
</dbReference>
<dbReference type="EMBL" id="QOVW01000093">
    <property type="protein sequence ID" value="RDB35266.1"/>
    <property type="molecule type" value="Genomic_DNA"/>
</dbReference>
<comment type="subcellular location">
    <subcellularLocation>
        <location evidence="1">Cytoplasm</location>
    </subcellularLocation>
</comment>
<proteinExistence type="predicted"/>
<dbReference type="NCBIfam" id="NF000582">
    <property type="entry name" value="PRK00006.1"/>
    <property type="match status" value="1"/>
</dbReference>